<protein>
    <recommendedName>
        <fullName evidence="2">histidine kinase</fullName>
        <ecNumber evidence="2">2.7.13.3</ecNumber>
    </recommendedName>
</protein>
<keyword evidence="7" id="KW-0067">ATP-binding</keyword>
<dbReference type="InterPro" id="IPR055558">
    <property type="entry name" value="DUF7134"/>
</dbReference>
<evidence type="ECO:0000256" key="8">
    <source>
        <dbReference type="ARBA" id="ARBA00023012"/>
    </source>
</evidence>
<keyword evidence="9" id="KW-0472">Membrane</keyword>
<dbReference type="GO" id="GO:0046983">
    <property type="term" value="F:protein dimerization activity"/>
    <property type="evidence" value="ECO:0007669"/>
    <property type="project" value="InterPro"/>
</dbReference>
<evidence type="ECO:0000256" key="7">
    <source>
        <dbReference type="ARBA" id="ARBA00022840"/>
    </source>
</evidence>
<gene>
    <name evidence="12" type="ORF">DTO57_06095</name>
</gene>
<dbReference type="PANTHER" id="PTHR24421:SF10">
    <property type="entry name" value="NITRATE_NITRITE SENSOR PROTEIN NARQ"/>
    <property type="match status" value="1"/>
</dbReference>
<feature type="transmembrane region" description="Helical" evidence="9">
    <location>
        <begin position="129"/>
        <end position="150"/>
    </location>
</feature>
<keyword evidence="4" id="KW-0808">Transferase</keyword>
<accession>A0A367Y1M6</accession>
<dbReference type="Pfam" id="PF07730">
    <property type="entry name" value="HisKA_3"/>
    <property type="match status" value="1"/>
</dbReference>
<evidence type="ECO:0000256" key="4">
    <source>
        <dbReference type="ARBA" id="ARBA00022679"/>
    </source>
</evidence>
<evidence type="ECO:0000256" key="2">
    <source>
        <dbReference type="ARBA" id="ARBA00012438"/>
    </source>
</evidence>
<feature type="domain" description="DUF7134" evidence="11">
    <location>
        <begin position="10"/>
        <end position="152"/>
    </location>
</feature>
<evidence type="ECO:0000256" key="3">
    <source>
        <dbReference type="ARBA" id="ARBA00022553"/>
    </source>
</evidence>
<reference evidence="12 13" key="1">
    <citation type="submission" date="2018-07" db="EMBL/GenBank/DDBJ databases">
        <title>Microbacterium endoborsara sp. nov., a novel actinobacterium isolated from Borszczowia aralocaspica.</title>
        <authorList>
            <person name="An D."/>
        </authorList>
    </citation>
    <scope>NUCLEOTIDE SEQUENCE [LARGE SCALE GENOMIC DNA]</scope>
    <source>
        <strain evidence="12 13">C1.15228</strain>
    </source>
</reference>
<dbReference type="GO" id="GO:0005524">
    <property type="term" value="F:ATP binding"/>
    <property type="evidence" value="ECO:0007669"/>
    <property type="project" value="UniProtKB-KW"/>
</dbReference>
<dbReference type="GO" id="GO:0016020">
    <property type="term" value="C:membrane"/>
    <property type="evidence" value="ECO:0007669"/>
    <property type="project" value="InterPro"/>
</dbReference>
<dbReference type="GO" id="GO:0000155">
    <property type="term" value="F:phosphorelay sensor kinase activity"/>
    <property type="evidence" value="ECO:0007669"/>
    <property type="project" value="InterPro"/>
</dbReference>
<feature type="transmembrane region" description="Helical" evidence="9">
    <location>
        <begin position="62"/>
        <end position="92"/>
    </location>
</feature>
<keyword evidence="13" id="KW-1185">Reference proteome</keyword>
<evidence type="ECO:0000313" key="12">
    <source>
        <dbReference type="EMBL" id="RCK59738.1"/>
    </source>
</evidence>
<dbReference type="PANTHER" id="PTHR24421">
    <property type="entry name" value="NITRATE/NITRITE SENSOR PROTEIN NARX-RELATED"/>
    <property type="match status" value="1"/>
</dbReference>
<dbReference type="Gene3D" id="3.30.565.10">
    <property type="entry name" value="Histidine kinase-like ATPase, C-terminal domain"/>
    <property type="match status" value="1"/>
</dbReference>
<feature type="transmembrane region" description="Helical" evidence="9">
    <location>
        <begin position="6"/>
        <end position="26"/>
    </location>
</feature>
<sequence length="375" mass="39889">MFRSIGWIRIVVDSAIAVVFFYVTAFTSSYEPFMNPEFAPLIAAIMSLALAIRRLTPALSLAVAWIGAIVQMLLLLSPLPTNIAIFGVLYVTAAYGSRLVMWLGAISSALGAIAIGAYMFIVAGVPDGVLSMSLVAFFGFALSWTGGALVRALRRARENRAAQEAAEAVAQAEHERGRIARDMHDVVAHSLAVVVAQANGARYAAKADPQIALDTLATISQTAGSALADVRMLLAQLRHREAEGPQPTIADLEPLFAQIRAAGVPLKVDIDPAPRGDVPASVQLAVYRILQEALTNALRHRSGGSVDVTMSWYPGSVSVEIVNAAATERNSARDGLGHGIIGMRERAALVGGSLDIDPADGRFRVRARIPWEGTE</sequence>
<dbReference type="Pfam" id="PF23539">
    <property type="entry name" value="DUF7134"/>
    <property type="match status" value="1"/>
</dbReference>
<feature type="domain" description="Signal transduction histidine kinase subgroup 3 dimerisation and phosphoacceptor" evidence="10">
    <location>
        <begin position="175"/>
        <end position="240"/>
    </location>
</feature>
<dbReference type="EMBL" id="QORO01000002">
    <property type="protein sequence ID" value="RCK59738.1"/>
    <property type="molecule type" value="Genomic_DNA"/>
</dbReference>
<keyword evidence="8" id="KW-0902">Two-component regulatory system</keyword>
<evidence type="ECO:0000313" key="13">
    <source>
        <dbReference type="Proteomes" id="UP000253508"/>
    </source>
</evidence>
<comment type="caution">
    <text evidence="12">The sequence shown here is derived from an EMBL/GenBank/DDBJ whole genome shotgun (WGS) entry which is preliminary data.</text>
</comment>
<name>A0A367Y1M6_9MICO</name>
<evidence type="ECO:0000256" key="1">
    <source>
        <dbReference type="ARBA" id="ARBA00000085"/>
    </source>
</evidence>
<proteinExistence type="predicted"/>
<dbReference type="Gene3D" id="1.20.5.1930">
    <property type="match status" value="1"/>
</dbReference>
<dbReference type="InterPro" id="IPR011712">
    <property type="entry name" value="Sig_transdc_His_kin_sub3_dim/P"/>
</dbReference>
<dbReference type="EC" id="2.7.13.3" evidence="2"/>
<dbReference type="OrthoDB" id="227596at2"/>
<evidence type="ECO:0000259" key="11">
    <source>
        <dbReference type="Pfam" id="PF23539"/>
    </source>
</evidence>
<dbReference type="AlphaFoldDB" id="A0A367Y1M6"/>
<keyword evidence="9" id="KW-1133">Transmembrane helix</keyword>
<dbReference type="SUPFAM" id="SSF55874">
    <property type="entry name" value="ATPase domain of HSP90 chaperone/DNA topoisomerase II/histidine kinase"/>
    <property type="match status" value="1"/>
</dbReference>
<evidence type="ECO:0000256" key="5">
    <source>
        <dbReference type="ARBA" id="ARBA00022741"/>
    </source>
</evidence>
<dbReference type="CDD" id="cd16917">
    <property type="entry name" value="HATPase_UhpB-NarQ-NarX-like"/>
    <property type="match status" value="1"/>
</dbReference>
<evidence type="ECO:0000259" key="10">
    <source>
        <dbReference type="Pfam" id="PF07730"/>
    </source>
</evidence>
<keyword evidence="9" id="KW-0812">Transmembrane</keyword>
<evidence type="ECO:0000256" key="9">
    <source>
        <dbReference type="SAM" id="Phobius"/>
    </source>
</evidence>
<keyword evidence="3" id="KW-0597">Phosphoprotein</keyword>
<keyword evidence="6 12" id="KW-0418">Kinase</keyword>
<comment type="catalytic activity">
    <reaction evidence="1">
        <text>ATP + protein L-histidine = ADP + protein N-phospho-L-histidine.</text>
        <dbReference type="EC" id="2.7.13.3"/>
    </reaction>
</comment>
<dbReference type="Proteomes" id="UP000253508">
    <property type="component" value="Unassembled WGS sequence"/>
</dbReference>
<evidence type="ECO:0000256" key="6">
    <source>
        <dbReference type="ARBA" id="ARBA00022777"/>
    </source>
</evidence>
<feature type="transmembrane region" description="Helical" evidence="9">
    <location>
        <begin position="99"/>
        <end position="123"/>
    </location>
</feature>
<dbReference type="RefSeq" id="WP_114117350.1">
    <property type="nucleotide sequence ID" value="NZ_BMHU01000003.1"/>
</dbReference>
<keyword evidence="5" id="KW-0547">Nucleotide-binding</keyword>
<organism evidence="12 13">
    <name type="scientific">Microbacterium sorbitolivorans</name>
    <dbReference type="NCBI Taxonomy" id="1867410"/>
    <lineage>
        <taxon>Bacteria</taxon>
        <taxon>Bacillati</taxon>
        <taxon>Actinomycetota</taxon>
        <taxon>Actinomycetes</taxon>
        <taxon>Micrococcales</taxon>
        <taxon>Microbacteriaceae</taxon>
        <taxon>Microbacterium</taxon>
    </lineage>
</organism>
<dbReference type="InterPro" id="IPR050482">
    <property type="entry name" value="Sensor_HK_TwoCompSys"/>
</dbReference>
<dbReference type="InterPro" id="IPR036890">
    <property type="entry name" value="HATPase_C_sf"/>
</dbReference>